<sequence length="129" mass="15495">MVAWVKSLCYPIEELYILWSTNRNDNLYKLGHNGQICYLRGALNLKFDTDPKRIRIMEGNQYKYQYIYLDNIQPRFLGTMFLYQDSDYGDTGVDFIVEVPNGLIYDDYSMRTMINFYKLASKRYKIQEY</sequence>
<organism evidence="1 2">
    <name type="scientific">Chryseobacterium limigenitum</name>
    <dbReference type="NCBI Taxonomy" id="1612149"/>
    <lineage>
        <taxon>Bacteria</taxon>
        <taxon>Pseudomonadati</taxon>
        <taxon>Bacteroidota</taxon>
        <taxon>Flavobacteriia</taxon>
        <taxon>Flavobacteriales</taxon>
        <taxon>Weeksellaceae</taxon>
        <taxon>Chryseobacterium group</taxon>
        <taxon>Chryseobacterium</taxon>
    </lineage>
</organism>
<dbReference type="AlphaFoldDB" id="A0A1K2IRT8"/>
<protein>
    <submittedName>
        <fullName evidence="1">Uncharacterized protein</fullName>
    </submittedName>
</protein>
<dbReference type="Proteomes" id="UP000182034">
    <property type="component" value="Unassembled WGS sequence"/>
</dbReference>
<dbReference type="EMBL" id="FPKW01000008">
    <property type="protein sequence ID" value="SFZ95145.1"/>
    <property type="molecule type" value="Genomic_DNA"/>
</dbReference>
<name>A0A1K2IRT8_9FLAO</name>
<reference evidence="2" key="1">
    <citation type="submission" date="2016-10" db="EMBL/GenBank/DDBJ databases">
        <authorList>
            <person name="Varghese N."/>
            <person name="Submissions S."/>
        </authorList>
    </citation>
    <scope>NUCLEOTIDE SEQUENCE [LARGE SCALE GENOMIC DNA]</scope>
    <source>
        <strain evidence="2">SUR2</strain>
    </source>
</reference>
<evidence type="ECO:0000313" key="1">
    <source>
        <dbReference type="EMBL" id="SFZ95145.1"/>
    </source>
</evidence>
<proteinExistence type="predicted"/>
<gene>
    <name evidence="1" type="ORF">SAMN05216324_108167</name>
</gene>
<accession>A0A1K2IRT8</accession>
<dbReference type="STRING" id="1612149.SAMN05216324_108167"/>
<evidence type="ECO:0000313" key="2">
    <source>
        <dbReference type="Proteomes" id="UP000182034"/>
    </source>
</evidence>
<keyword evidence="2" id="KW-1185">Reference proteome</keyword>